<protein>
    <submittedName>
        <fullName evidence="1">Uncharacterized protein</fullName>
    </submittedName>
</protein>
<name>A0A091SGY2_PELCR</name>
<gene>
    <name evidence="1" type="ORF">N334_06289</name>
</gene>
<accession>A0A091SGY2</accession>
<feature type="non-terminal residue" evidence="1">
    <location>
        <position position="1"/>
    </location>
</feature>
<proteinExistence type="predicted"/>
<evidence type="ECO:0000313" key="1">
    <source>
        <dbReference type="EMBL" id="KFQ57859.1"/>
    </source>
</evidence>
<reference evidence="1 2" key="1">
    <citation type="submission" date="2014-04" db="EMBL/GenBank/DDBJ databases">
        <title>Genome evolution of avian class.</title>
        <authorList>
            <person name="Zhang G."/>
            <person name="Li C."/>
        </authorList>
    </citation>
    <scope>NUCLEOTIDE SEQUENCE [LARGE SCALE GENOMIC DNA]</scope>
    <source>
        <strain evidence="1">BGI_N334</strain>
    </source>
</reference>
<dbReference type="EMBL" id="KK472113">
    <property type="protein sequence ID" value="KFQ57859.1"/>
    <property type="molecule type" value="Genomic_DNA"/>
</dbReference>
<evidence type="ECO:0000313" key="2">
    <source>
        <dbReference type="Proteomes" id="UP000054150"/>
    </source>
</evidence>
<feature type="non-terminal residue" evidence="1">
    <location>
        <position position="74"/>
    </location>
</feature>
<dbReference type="AlphaFoldDB" id="A0A091SGY2"/>
<sequence length="74" mass="8091">SPAKGSVRSCTTSFKLHLEAEVSVFTELQSWNLVVSSSKDPPEDNLFFLAVQLLSSSAVLLTLTDLGKNMLQYT</sequence>
<keyword evidence="2" id="KW-1185">Reference proteome</keyword>
<organism evidence="1 2">
    <name type="scientific">Pelecanus crispus</name>
    <name type="common">Dalmatian pelican</name>
    <dbReference type="NCBI Taxonomy" id="36300"/>
    <lineage>
        <taxon>Eukaryota</taxon>
        <taxon>Metazoa</taxon>
        <taxon>Chordata</taxon>
        <taxon>Craniata</taxon>
        <taxon>Vertebrata</taxon>
        <taxon>Euteleostomi</taxon>
        <taxon>Archelosauria</taxon>
        <taxon>Archosauria</taxon>
        <taxon>Dinosauria</taxon>
        <taxon>Saurischia</taxon>
        <taxon>Theropoda</taxon>
        <taxon>Coelurosauria</taxon>
        <taxon>Aves</taxon>
        <taxon>Neognathae</taxon>
        <taxon>Neoaves</taxon>
        <taxon>Aequornithes</taxon>
        <taxon>Pelecaniformes</taxon>
        <taxon>Pelecanidae</taxon>
        <taxon>Pelecanus</taxon>
    </lineage>
</organism>
<dbReference type="Proteomes" id="UP000054150">
    <property type="component" value="Unassembled WGS sequence"/>
</dbReference>